<evidence type="ECO:0000256" key="3">
    <source>
        <dbReference type="ARBA" id="ARBA00022989"/>
    </source>
</evidence>
<sequence length="388" mass="40443">MWVWLLRLYRLLHLYRLARRVGGRVRRAAARLRRYGPSVLLAALAAGLAYAAAVRLFGSEEAFFAPIAAVVCAGIAAGQRIRRALELAVGVAVGLTAADILVHVIGVIGAGAVQLAVAVGLAMGTAVLLGTSSVLVNQSAVAAVLVVALAPQGGNPLFRMGDALIGGAVALALGALAAPDPRRAVRRAGGEVLAHLAMVLRGLSEALEHSDPARAERMMAESARVEARVGELDKALAVARESARLGRRRRSAQARLPVVLVRERLDMMAATARALARGTAVAVRYGQPVDQRLVTALDSLAVAVTELRRRVEGEGTQAREGARAAALRAAETASQLLAEDRPLTASVLVGQVRAAAVDILRATGLDQPHAVRLLTDAAGPPDRRPPGP</sequence>
<evidence type="ECO:0000313" key="7">
    <source>
        <dbReference type="EMBL" id="SFC02537.1"/>
    </source>
</evidence>
<evidence type="ECO:0000259" key="6">
    <source>
        <dbReference type="Pfam" id="PF13515"/>
    </source>
</evidence>
<proteinExistence type="predicted"/>
<dbReference type="AlphaFoldDB" id="A0A1I1FSW8"/>
<dbReference type="GO" id="GO:0016020">
    <property type="term" value="C:membrane"/>
    <property type="evidence" value="ECO:0007669"/>
    <property type="project" value="UniProtKB-SubCell"/>
</dbReference>
<reference evidence="7 8" key="1">
    <citation type="submission" date="2016-10" db="EMBL/GenBank/DDBJ databases">
        <authorList>
            <person name="de Groot N.N."/>
        </authorList>
    </citation>
    <scope>NUCLEOTIDE SEQUENCE [LARGE SCALE GENOMIC DNA]</scope>
    <source>
        <strain evidence="7 8">CGMCC 4.5739</strain>
    </source>
</reference>
<keyword evidence="3 5" id="KW-1133">Transmembrane helix</keyword>
<gene>
    <name evidence="7" type="ORF">SAMN05421773_101861</name>
</gene>
<comment type="subcellular location">
    <subcellularLocation>
        <location evidence="1">Membrane</location>
        <topology evidence="1">Multi-pass membrane protein</topology>
    </subcellularLocation>
</comment>
<dbReference type="OrthoDB" id="5198202at2"/>
<dbReference type="STRING" id="910347.SAMN05421773_101861"/>
<dbReference type="Proteomes" id="UP000199207">
    <property type="component" value="Unassembled WGS sequence"/>
</dbReference>
<evidence type="ECO:0000256" key="5">
    <source>
        <dbReference type="SAM" id="Phobius"/>
    </source>
</evidence>
<dbReference type="InterPro" id="IPR049453">
    <property type="entry name" value="Memb_transporter_dom"/>
</dbReference>
<feature type="transmembrane region" description="Helical" evidence="5">
    <location>
        <begin position="111"/>
        <end position="129"/>
    </location>
</feature>
<feature type="transmembrane region" description="Helical" evidence="5">
    <location>
        <begin position="134"/>
        <end position="151"/>
    </location>
</feature>
<organism evidence="7 8">
    <name type="scientific">Streptomyces aidingensis</name>
    <dbReference type="NCBI Taxonomy" id="910347"/>
    <lineage>
        <taxon>Bacteria</taxon>
        <taxon>Bacillati</taxon>
        <taxon>Actinomycetota</taxon>
        <taxon>Actinomycetes</taxon>
        <taxon>Kitasatosporales</taxon>
        <taxon>Streptomycetaceae</taxon>
        <taxon>Streptomyces</taxon>
    </lineage>
</organism>
<evidence type="ECO:0000313" key="8">
    <source>
        <dbReference type="Proteomes" id="UP000199207"/>
    </source>
</evidence>
<evidence type="ECO:0000256" key="2">
    <source>
        <dbReference type="ARBA" id="ARBA00022692"/>
    </source>
</evidence>
<feature type="transmembrane region" description="Helical" evidence="5">
    <location>
        <begin position="61"/>
        <end position="78"/>
    </location>
</feature>
<feature type="transmembrane region" description="Helical" evidence="5">
    <location>
        <begin position="157"/>
        <end position="178"/>
    </location>
</feature>
<dbReference type="RefSeq" id="WP_093837196.1">
    <property type="nucleotide sequence ID" value="NZ_FOLM01000001.1"/>
</dbReference>
<dbReference type="Pfam" id="PF13515">
    <property type="entry name" value="FUSC_2"/>
    <property type="match status" value="1"/>
</dbReference>
<dbReference type="EMBL" id="FOLM01000001">
    <property type="protein sequence ID" value="SFC02537.1"/>
    <property type="molecule type" value="Genomic_DNA"/>
</dbReference>
<evidence type="ECO:0000256" key="4">
    <source>
        <dbReference type="ARBA" id="ARBA00023136"/>
    </source>
</evidence>
<keyword evidence="8" id="KW-1185">Reference proteome</keyword>
<protein>
    <submittedName>
        <fullName evidence="7">Uncharacterized membrane protein YgaE, UPF0421/DUF939 family</fullName>
    </submittedName>
</protein>
<keyword evidence="2 5" id="KW-0812">Transmembrane</keyword>
<accession>A0A1I1FSW8</accession>
<keyword evidence="4 5" id="KW-0472">Membrane</keyword>
<evidence type="ECO:0000256" key="1">
    <source>
        <dbReference type="ARBA" id="ARBA00004141"/>
    </source>
</evidence>
<name>A0A1I1FSW8_9ACTN</name>
<feature type="domain" description="Integral membrane bound transporter" evidence="6">
    <location>
        <begin position="51"/>
        <end position="172"/>
    </location>
</feature>